<accession>A0AA86SY92</accession>
<gene>
    <name evidence="2" type="ORF">AYBTSS11_LOCUS27229</name>
</gene>
<reference evidence="2" key="1">
    <citation type="submission" date="2023-10" db="EMBL/GenBank/DDBJ databases">
        <authorList>
            <person name="Domelevo Entfellner J.-B."/>
        </authorList>
    </citation>
    <scope>NUCLEOTIDE SEQUENCE</scope>
</reference>
<name>A0AA86SY92_9FABA</name>
<protein>
    <submittedName>
        <fullName evidence="2">Uncharacterized protein</fullName>
    </submittedName>
</protein>
<dbReference type="EMBL" id="OY731406">
    <property type="protein sequence ID" value="CAJ1975132.1"/>
    <property type="molecule type" value="Genomic_DNA"/>
</dbReference>
<evidence type="ECO:0000256" key="1">
    <source>
        <dbReference type="SAM" id="MobiDB-lite"/>
    </source>
</evidence>
<dbReference type="AlphaFoldDB" id="A0AA86SY92"/>
<keyword evidence="3" id="KW-1185">Reference proteome</keyword>
<evidence type="ECO:0000313" key="2">
    <source>
        <dbReference type="EMBL" id="CAJ1975132.1"/>
    </source>
</evidence>
<feature type="region of interest" description="Disordered" evidence="1">
    <location>
        <begin position="64"/>
        <end position="88"/>
    </location>
</feature>
<dbReference type="Gramene" id="rna-AYBTSS11_LOCUS27229">
    <property type="protein sequence ID" value="CAJ1975132.1"/>
    <property type="gene ID" value="gene-AYBTSS11_LOCUS27229"/>
</dbReference>
<organism evidence="2 3">
    <name type="scientific">Sphenostylis stenocarpa</name>
    <dbReference type="NCBI Taxonomy" id="92480"/>
    <lineage>
        <taxon>Eukaryota</taxon>
        <taxon>Viridiplantae</taxon>
        <taxon>Streptophyta</taxon>
        <taxon>Embryophyta</taxon>
        <taxon>Tracheophyta</taxon>
        <taxon>Spermatophyta</taxon>
        <taxon>Magnoliopsida</taxon>
        <taxon>eudicotyledons</taxon>
        <taxon>Gunneridae</taxon>
        <taxon>Pentapetalae</taxon>
        <taxon>rosids</taxon>
        <taxon>fabids</taxon>
        <taxon>Fabales</taxon>
        <taxon>Fabaceae</taxon>
        <taxon>Papilionoideae</taxon>
        <taxon>50 kb inversion clade</taxon>
        <taxon>NPAAA clade</taxon>
        <taxon>indigoferoid/millettioid clade</taxon>
        <taxon>Phaseoleae</taxon>
        <taxon>Sphenostylis</taxon>
    </lineage>
</organism>
<sequence>MVHMRSMEGDRRYTYTAMARVGNENISLACRRRWSGSEMVFVLCVCGACNVECSFVSQISINGSPSATSPPHPHPTVPSVSEDLVKLR</sequence>
<evidence type="ECO:0000313" key="3">
    <source>
        <dbReference type="Proteomes" id="UP001189624"/>
    </source>
</evidence>
<proteinExistence type="predicted"/>
<dbReference type="Proteomes" id="UP001189624">
    <property type="component" value="Chromosome 9"/>
</dbReference>